<evidence type="ECO:0008006" key="3">
    <source>
        <dbReference type="Google" id="ProtNLM"/>
    </source>
</evidence>
<name>A0A644SJ99_9ZZZZ</name>
<protein>
    <recommendedName>
        <fullName evidence="3">Beta-carotene 15,15'-monooxygenase</fullName>
    </recommendedName>
</protein>
<evidence type="ECO:0000313" key="2">
    <source>
        <dbReference type="EMBL" id="MPL54765.1"/>
    </source>
</evidence>
<keyword evidence="1" id="KW-1133">Transmembrane helix</keyword>
<feature type="transmembrane region" description="Helical" evidence="1">
    <location>
        <begin position="139"/>
        <end position="163"/>
    </location>
</feature>
<keyword evidence="1" id="KW-0472">Membrane</keyword>
<keyword evidence="1" id="KW-0812">Transmembrane</keyword>
<evidence type="ECO:0000256" key="1">
    <source>
        <dbReference type="SAM" id="Phobius"/>
    </source>
</evidence>
<dbReference type="EMBL" id="VSSQ01000001">
    <property type="protein sequence ID" value="MPL54765.1"/>
    <property type="molecule type" value="Genomic_DNA"/>
</dbReference>
<feature type="transmembrane region" description="Helical" evidence="1">
    <location>
        <begin position="43"/>
        <end position="65"/>
    </location>
</feature>
<organism evidence="2">
    <name type="scientific">bioreactor metagenome</name>
    <dbReference type="NCBI Taxonomy" id="1076179"/>
    <lineage>
        <taxon>unclassified sequences</taxon>
        <taxon>metagenomes</taxon>
        <taxon>ecological metagenomes</taxon>
    </lineage>
</organism>
<comment type="caution">
    <text evidence="2">The sequence shown here is derived from an EMBL/GenBank/DDBJ whole genome shotgun (WGS) entry which is preliminary data.</text>
</comment>
<accession>A0A644SJ99</accession>
<sequence>MLNEDFNIDQFKKSWQEQPVSDVYNTSEIEGMLNKKSTNYVKYIFWISLAEFLFFAIVGICTIFSTQRSNSFTNILEKLGVQMNDDVEMNFEHLYFALKVFSLLITAIFVFLFYRNYLKIKVECNLKNFILQIIKFKRTVNLFIFTNIGLLIIFSGIITYFIMNVLQAQNIHLNQATLIGFITGIVISIGLGVLLIWLYYRIVYGIIMSRLSRNLEQLQDIENEKGQ</sequence>
<proteinExistence type="predicted"/>
<dbReference type="AlphaFoldDB" id="A0A644SJ99"/>
<feature type="transmembrane region" description="Helical" evidence="1">
    <location>
        <begin position="94"/>
        <end position="118"/>
    </location>
</feature>
<gene>
    <name evidence="2" type="ORF">SDC9_00231</name>
</gene>
<feature type="transmembrane region" description="Helical" evidence="1">
    <location>
        <begin position="175"/>
        <end position="200"/>
    </location>
</feature>
<reference evidence="2" key="1">
    <citation type="submission" date="2019-08" db="EMBL/GenBank/DDBJ databases">
        <authorList>
            <person name="Kucharzyk K."/>
            <person name="Murdoch R.W."/>
            <person name="Higgins S."/>
            <person name="Loffler F."/>
        </authorList>
    </citation>
    <scope>NUCLEOTIDE SEQUENCE</scope>
</reference>